<proteinExistence type="inferred from homology"/>
<dbReference type="InterPro" id="IPR005548">
    <property type="entry name" value="Cell_div_FtsQ/DivIB_C"/>
</dbReference>
<sequence length="263" mass="30342">MAEDKEKIVSLEDRLPQLKQARKKRANRRFYMVLALILFLILLIVYLQSPLSHIRSIDVEGNHVIDETEIIELSNLNVDQSFWQMKPGVVSEDIETHPEIEQVTVNRNWYNQVVIHVEELDRVAYQQSDGQFNPILQNGDRLQRVQLDKPREDAPLLHDFEGDQRVSIAQELADMKPSVSRLISEVYYEPNDQDAERIRLFTIDGQEIVATIDQFADKMTAYPSIATQIKEESMDGILHLDVGAYFVPYDASEDEAVDLENES</sequence>
<evidence type="ECO:0000256" key="1">
    <source>
        <dbReference type="ARBA" id="ARBA00004370"/>
    </source>
</evidence>
<evidence type="ECO:0000256" key="3">
    <source>
        <dbReference type="ARBA" id="ARBA00022618"/>
    </source>
</evidence>
<feature type="transmembrane region" description="Helical" evidence="8">
    <location>
        <begin position="30"/>
        <end position="47"/>
    </location>
</feature>
<evidence type="ECO:0000313" key="10">
    <source>
        <dbReference type="EMBL" id="MET3682052.1"/>
    </source>
</evidence>
<dbReference type="InterPro" id="IPR026580">
    <property type="entry name" value="DivIB"/>
</dbReference>
<comment type="function">
    <text evidence="8">Cell division protein that may be involved in stabilizing or promoting the assembly of the division complex.</text>
</comment>
<gene>
    <name evidence="8" type="primary">divIB</name>
    <name evidence="10" type="ORF">ABID56_000131</name>
</gene>
<dbReference type="Gene3D" id="3.40.50.10960">
    <property type="match status" value="1"/>
</dbReference>
<accession>A0ABV2KSE4</accession>
<dbReference type="Gene3D" id="3.10.20.310">
    <property type="entry name" value="membrane protein fhac"/>
    <property type="match status" value="1"/>
</dbReference>
<dbReference type="HAMAP" id="MF_00912">
    <property type="entry name" value="DivIB"/>
    <property type="match status" value="1"/>
</dbReference>
<protein>
    <recommendedName>
        <fullName evidence="8">Cell division protein DivIB</fullName>
    </recommendedName>
</protein>
<dbReference type="InterPro" id="IPR013685">
    <property type="entry name" value="POTRA_FtsQ_type"/>
</dbReference>
<evidence type="ECO:0000256" key="6">
    <source>
        <dbReference type="ARBA" id="ARBA00023136"/>
    </source>
</evidence>
<keyword evidence="2 8" id="KW-1003">Cell membrane</keyword>
<dbReference type="InterPro" id="IPR034746">
    <property type="entry name" value="POTRA"/>
</dbReference>
<comment type="similarity">
    <text evidence="8">Belongs to the FtsQ/DivIB family. DivIB subfamily.</text>
</comment>
<dbReference type="PANTHER" id="PTHR37820:SF1">
    <property type="entry name" value="CELL DIVISION PROTEIN FTSQ"/>
    <property type="match status" value="1"/>
</dbReference>
<evidence type="ECO:0000256" key="2">
    <source>
        <dbReference type="ARBA" id="ARBA00022475"/>
    </source>
</evidence>
<evidence type="ECO:0000256" key="4">
    <source>
        <dbReference type="ARBA" id="ARBA00022692"/>
    </source>
</evidence>
<comment type="subcellular location">
    <subcellularLocation>
        <location evidence="8">Cell membrane</location>
        <topology evidence="8">Single-pass type II membrane protein</topology>
    </subcellularLocation>
    <subcellularLocation>
        <location evidence="1">Membrane</location>
    </subcellularLocation>
    <text evidence="8">Localizes to the division septum.</text>
</comment>
<dbReference type="Pfam" id="PF03799">
    <property type="entry name" value="FtsQ_DivIB_C"/>
    <property type="match status" value="1"/>
</dbReference>
<evidence type="ECO:0000256" key="8">
    <source>
        <dbReference type="HAMAP-Rule" id="MF_00912"/>
    </source>
</evidence>
<dbReference type="Pfam" id="PF08478">
    <property type="entry name" value="POTRA_1"/>
    <property type="match status" value="1"/>
</dbReference>
<organism evidence="10 11">
    <name type="scientific">Alkalibacillus flavidus</name>
    <dbReference type="NCBI Taxonomy" id="546021"/>
    <lineage>
        <taxon>Bacteria</taxon>
        <taxon>Bacillati</taxon>
        <taxon>Bacillota</taxon>
        <taxon>Bacilli</taxon>
        <taxon>Bacillales</taxon>
        <taxon>Bacillaceae</taxon>
        <taxon>Alkalibacillus</taxon>
    </lineage>
</organism>
<comment type="caution">
    <text evidence="10">The sequence shown here is derived from an EMBL/GenBank/DDBJ whole genome shotgun (WGS) entry which is preliminary data.</text>
</comment>
<keyword evidence="3 8" id="KW-0132">Cell division</keyword>
<keyword evidence="4 8" id="KW-0812">Transmembrane</keyword>
<dbReference type="EMBL" id="JBEPMX010000001">
    <property type="protein sequence ID" value="MET3682052.1"/>
    <property type="molecule type" value="Genomic_DNA"/>
</dbReference>
<keyword evidence="5 8" id="KW-1133">Transmembrane helix</keyword>
<dbReference type="PANTHER" id="PTHR37820">
    <property type="entry name" value="CELL DIVISION PROTEIN DIVIB"/>
    <property type="match status" value="1"/>
</dbReference>
<evidence type="ECO:0000256" key="7">
    <source>
        <dbReference type="ARBA" id="ARBA00023306"/>
    </source>
</evidence>
<evidence type="ECO:0000259" key="9">
    <source>
        <dbReference type="PROSITE" id="PS51779"/>
    </source>
</evidence>
<keyword evidence="6 8" id="KW-0472">Membrane</keyword>
<dbReference type="GO" id="GO:0051301">
    <property type="term" value="P:cell division"/>
    <property type="evidence" value="ECO:0007669"/>
    <property type="project" value="UniProtKB-KW"/>
</dbReference>
<feature type="domain" description="POTRA" evidence="9">
    <location>
        <begin position="52"/>
        <end position="120"/>
    </location>
</feature>
<evidence type="ECO:0000313" key="11">
    <source>
        <dbReference type="Proteomes" id="UP001549167"/>
    </source>
</evidence>
<reference evidence="10 11" key="1">
    <citation type="submission" date="2024-06" db="EMBL/GenBank/DDBJ databases">
        <title>Genomic Encyclopedia of Type Strains, Phase IV (KMG-IV): sequencing the most valuable type-strain genomes for metagenomic binning, comparative biology and taxonomic classification.</title>
        <authorList>
            <person name="Goeker M."/>
        </authorList>
    </citation>
    <scope>NUCLEOTIDE SEQUENCE [LARGE SCALE GENOMIC DNA]</scope>
    <source>
        <strain evidence="10 11">DSM 23520</strain>
    </source>
</reference>
<keyword evidence="7 8" id="KW-0131">Cell cycle</keyword>
<keyword evidence="11" id="KW-1185">Reference proteome</keyword>
<dbReference type="InterPro" id="IPR050487">
    <property type="entry name" value="FtsQ_DivIB"/>
</dbReference>
<dbReference type="Proteomes" id="UP001549167">
    <property type="component" value="Unassembled WGS sequence"/>
</dbReference>
<dbReference type="PROSITE" id="PS51779">
    <property type="entry name" value="POTRA"/>
    <property type="match status" value="1"/>
</dbReference>
<name>A0ABV2KSE4_9BACI</name>
<evidence type="ECO:0000256" key="5">
    <source>
        <dbReference type="ARBA" id="ARBA00022989"/>
    </source>
</evidence>
<dbReference type="RefSeq" id="WP_354218433.1">
    <property type="nucleotide sequence ID" value="NZ_JBEPMX010000001.1"/>
</dbReference>